<keyword evidence="4 8" id="KW-0418">Kinase</keyword>
<dbReference type="Proteomes" id="UP001152622">
    <property type="component" value="Chromosome 5"/>
</dbReference>
<feature type="region of interest" description="Disordered" evidence="9">
    <location>
        <begin position="240"/>
        <end position="339"/>
    </location>
</feature>
<dbReference type="GO" id="GO:0008440">
    <property type="term" value="F:inositol-1,4,5-trisphosphate 3-kinase activity"/>
    <property type="evidence" value="ECO:0007669"/>
    <property type="project" value="TreeGrafter"/>
</dbReference>
<gene>
    <name evidence="10" type="ORF">SKAU_G00181420</name>
</gene>
<dbReference type="PANTHER" id="PTHR12400:SF51">
    <property type="entry name" value="INOSITOL POLYPHOSPHATE MULTIKINASE"/>
    <property type="match status" value="1"/>
</dbReference>
<evidence type="ECO:0000256" key="7">
    <source>
        <dbReference type="ARBA" id="ARBA00036525"/>
    </source>
</evidence>
<dbReference type="Gene3D" id="3.30.470.160">
    <property type="entry name" value="Inositol polyphosphate kinase"/>
    <property type="match status" value="1"/>
</dbReference>
<dbReference type="PANTHER" id="PTHR12400">
    <property type="entry name" value="INOSITOL POLYPHOSPHATE KINASE"/>
    <property type="match status" value="1"/>
</dbReference>
<dbReference type="SUPFAM" id="SSF56104">
    <property type="entry name" value="SAICAR synthase-like"/>
    <property type="match status" value="1"/>
</dbReference>
<evidence type="ECO:0000256" key="3">
    <source>
        <dbReference type="ARBA" id="ARBA00022741"/>
    </source>
</evidence>
<evidence type="ECO:0000256" key="5">
    <source>
        <dbReference type="ARBA" id="ARBA00022840"/>
    </source>
</evidence>
<name>A0A9Q1FMU8_SYNKA</name>
<dbReference type="GO" id="GO:0005524">
    <property type="term" value="F:ATP binding"/>
    <property type="evidence" value="ECO:0007669"/>
    <property type="project" value="UniProtKB-KW"/>
</dbReference>
<evidence type="ECO:0000313" key="11">
    <source>
        <dbReference type="Proteomes" id="UP001152622"/>
    </source>
</evidence>
<dbReference type="GO" id="GO:0051765">
    <property type="term" value="F:inositol tetrakisphosphate kinase activity"/>
    <property type="evidence" value="ECO:0007669"/>
    <property type="project" value="TreeGrafter"/>
</dbReference>
<dbReference type="EMBL" id="JAINUF010000005">
    <property type="protein sequence ID" value="KAJ8361617.1"/>
    <property type="molecule type" value="Genomic_DNA"/>
</dbReference>
<evidence type="ECO:0000256" key="4">
    <source>
        <dbReference type="ARBA" id="ARBA00022777"/>
    </source>
</evidence>
<organism evidence="10 11">
    <name type="scientific">Synaphobranchus kaupii</name>
    <name type="common">Kaup's arrowtooth eel</name>
    <dbReference type="NCBI Taxonomy" id="118154"/>
    <lineage>
        <taxon>Eukaryota</taxon>
        <taxon>Metazoa</taxon>
        <taxon>Chordata</taxon>
        <taxon>Craniata</taxon>
        <taxon>Vertebrata</taxon>
        <taxon>Euteleostomi</taxon>
        <taxon>Actinopterygii</taxon>
        <taxon>Neopterygii</taxon>
        <taxon>Teleostei</taxon>
        <taxon>Anguilliformes</taxon>
        <taxon>Synaphobranchidae</taxon>
        <taxon>Synaphobranchus</taxon>
    </lineage>
</organism>
<comment type="catalytic activity">
    <reaction evidence="6">
        <text>1D-myo-inositol 1,4,5-trisphosphate + 2 ATP = 1D-myo-inositol 1,3,4,5,6-pentakisphosphate + 2 ADP + 2 H(+)</text>
        <dbReference type="Rhea" id="RHEA:32359"/>
        <dbReference type="ChEBI" id="CHEBI:15378"/>
        <dbReference type="ChEBI" id="CHEBI:30616"/>
        <dbReference type="ChEBI" id="CHEBI:57733"/>
        <dbReference type="ChEBI" id="CHEBI:203600"/>
        <dbReference type="ChEBI" id="CHEBI:456216"/>
        <dbReference type="EC" id="2.7.1.151"/>
    </reaction>
</comment>
<dbReference type="GO" id="GO:0005634">
    <property type="term" value="C:nucleus"/>
    <property type="evidence" value="ECO:0007669"/>
    <property type="project" value="TreeGrafter"/>
</dbReference>
<dbReference type="InterPro" id="IPR005522">
    <property type="entry name" value="IPK"/>
</dbReference>
<evidence type="ECO:0000256" key="2">
    <source>
        <dbReference type="ARBA" id="ARBA00022679"/>
    </source>
</evidence>
<keyword evidence="2 8" id="KW-0808">Transferase</keyword>
<dbReference type="GO" id="GO:0032958">
    <property type="term" value="P:inositol phosphate biosynthetic process"/>
    <property type="evidence" value="ECO:0007669"/>
    <property type="project" value="InterPro"/>
</dbReference>
<dbReference type="GO" id="GO:0005737">
    <property type="term" value="C:cytoplasm"/>
    <property type="evidence" value="ECO:0007669"/>
    <property type="project" value="TreeGrafter"/>
</dbReference>
<comment type="similarity">
    <text evidence="1 8">Belongs to the inositol phosphokinase (IPK) family.</text>
</comment>
<sequence length="372" mass="41417">MSTQHQIMDSSLALGRLEIKSPVLRSDSDYCDVSEKKVQDEPQARLNGCLPLSHQVAGHKYGVDKVGILQHPDGTVLKQLQPPPRGLREMQFYSKVHGEDPSDRCLQELQRFLPAYYGTWRSPDTPNDLYLKLEDVTQRFQKPCIMDVKIGQRSYDPFASRDKREQQINKYPLMQEIGFLVLGMRVYQVSSGTYKTYDQHYGRSLVKDALRDGLAKFFYNGDGLRKDAVTDSIRKKEGAVGVTENNNHVRELSDTRGPLVSHGDPSSGKDAAIQKQSPQVSPGPQANGNETSSRGDEEGAGPEQHGSETGRGEVEYSGDQRDDPQPPAAQKIREPRDFGWVGRDVTQHFLIHYETAAMTGSSCPGGEPEGVI</sequence>
<evidence type="ECO:0000313" key="10">
    <source>
        <dbReference type="EMBL" id="KAJ8361617.1"/>
    </source>
</evidence>
<evidence type="ECO:0000256" key="1">
    <source>
        <dbReference type="ARBA" id="ARBA00007374"/>
    </source>
</evidence>
<feature type="compositionally biased region" description="Basic and acidic residues" evidence="9">
    <location>
        <begin position="305"/>
        <end position="324"/>
    </location>
</feature>
<dbReference type="AlphaFoldDB" id="A0A9Q1FMU8"/>
<protein>
    <recommendedName>
        <fullName evidence="8">Kinase</fullName>
        <ecNumber evidence="8">2.7.-.-</ecNumber>
    </recommendedName>
</protein>
<proteinExistence type="inferred from homology"/>
<keyword evidence="3" id="KW-0547">Nucleotide-binding</keyword>
<reference evidence="10" key="1">
    <citation type="journal article" date="2023" name="Science">
        <title>Genome structures resolve the early diversification of teleost fishes.</title>
        <authorList>
            <person name="Parey E."/>
            <person name="Louis A."/>
            <person name="Montfort J."/>
            <person name="Bouchez O."/>
            <person name="Roques C."/>
            <person name="Iampietro C."/>
            <person name="Lluch J."/>
            <person name="Castinel A."/>
            <person name="Donnadieu C."/>
            <person name="Desvignes T."/>
            <person name="Floi Bucao C."/>
            <person name="Jouanno E."/>
            <person name="Wen M."/>
            <person name="Mejri S."/>
            <person name="Dirks R."/>
            <person name="Jansen H."/>
            <person name="Henkel C."/>
            <person name="Chen W.J."/>
            <person name="Zahm M."/>
            <person name="Cabau C."/>
            <person name="Klopp C."/>
            <person name="Thompson A.W."/>
            <person name="Robinson-Rechavi M."/>
            <person name="Braasch I."/>
            <person name="Lecointre G."/>
            <person name="Bobe J."/>
            <person name="Postlethwait J.H."/>
            <person name="Berthelot C."/>
            <person name="Roest Crollius H."/>
            <person name="Guiguen Y."/>
        </authorList>
    </citation>
    <scope>NUCLEOTIDE SEQUENCE</scope>
    <source>
        <strain evidence="10">WJC10195</strain>
    </source>
</reference>
<dbReference type="Pfam" id="PF03770">
    <property type="entry name" value="IPK"/>
    <property type="match status" value="1"/>
</dbReference>
<keyword evidence="11" id="KW-1185">Reference proteome</keyword>
<keyword evidence="5" id="KW-0067">ATP-binding</keyword>
<dbReference type="OrthoDB" id="338650at2759"/>
<comment type="catalytic activity">
    <reaction evidence="7">
        <text>1D-myo-inositol 1,3,4,6-tetrakisphosphate + ATP = 1D-myo-inositol 1,3,4,5,6-pentakisphosphate + ADP + H(+)</text>
        <dbReference type="Rhea" id="RHEA:12717"/>
        <dbReference type="ChEBI" id="CHEBI:15378"/>
        <dbReference type="ChEBI" id="CHEBI:30616"/>
        <dbReference type="ChEBI" id="CHEBI:57660"/>
        <dbReference type="ChEBI" id="CHEBI:57733"/>
        <dbReference type="ChEBI" id="CHEBI:456216"/>
        <dbReference type="EC" id="2.7.1.140"/>
    </reaction>
</comment>
<comment type="caution">
    <text evidence="10">The sequence shown here is derived from an EMBL/GenBank/DDBJ whole genome shotgun (WGS) entry which is preliminary data.</text>
</comment>
<accession>A0A9Q1FMU8</accession>
<dbReference type="InterPro" id="IPR038286">
    <property type="entry name" value="IPK_sf"/>
</dbReference>
<dbReference type="EC" id="2.7.-.-" evidence="8"/>
<feature type="compositionally biased region" description="Polar residues" evidence="9">
    <location>
        <begin position="274"/>
        <end position="292"/>
    </location>
</feature>
<evidence type="ECO:0000256" key="8">
    <source>
        <dbReference type="RuleBase" id="RU363090"/>
    </source>
</evidence>
<evidence type="ECO:0000256" key="9">
    <source>
        <dbReference type="SAM" id="MobiDB-lite"/>
    </source>
</evidence>
<evidence type="ECO:0000256" key="6">
    <source>
        <dbReference type="ARBA" id="ARBA00036164"/>
    </source>
</evidence>